<dbReference type="EMBL" id="VOHK01000007">
    <property type="protein sequence ID" value="TWT18139.1"/>
    <property type="molecule type" value="Genomic_DNA"/>
</dbReference>
<feature type="transmembrane region" description="Helical" evidence="1">
    <location>
        <begin position="38"/>
        <end position="56"/>
    </location>
</feature>
<evidence type="ECO:0000256" key="1">
    <source>
        <dbReference type="SAM" id="Phobius"/>
    </source>
</evidence>
<feature type="transmembrane region" description="Helical" evidence="1">
    <location>
        <begin position="120"/>
        <end position="137"/>
    </location>
</feature>
<organism evidence="3 4">
    <name type="scientific">Luteimonas marina</name>
    <dbReference type="NCBI Taxonomy" id="488485"/>
    <lineage>
        <taxon>Bacteria</taxon>
        <taxon>Pseudomonadati</taxon>
        <taxon>Pseudomonadota</taxon>
        <taxon>Gammaproteobacteria</taxon>
        <taxon>Lysobacterales</taxon>
        <taxon>Lysobacteraceae</taxon>
        <taxon>Luteimonas</taxon>
    </lineage>
</organism>
<dbReference type="InterPro" id="IPR036938">
    <property type="entry name" value="PAP2/HPO_sf"/>
</dbReference>
<comment type="caution">
    <text evidence="3">The sequence shown here is derived from an EMBL/GenBank/DDBJ whole genome shotgun (WGS) entry which is preliminary data.</text>
</comment>
<dbReference type="OrthoDB" id="7348799at2"/>
<dbReference type="InterPro" id="IPR000326">
    <property type="entry name" value="PAP2/HPO"/>
</dbReference>
<gene>
    <name evidence="3" type="ORF">FQY83_15465</name>
</gene>
<protein>
    <submittedName>
        <fullName evidence="3">Phosphatase PAP2 family protein</fullName>
    </submittedName>
</protein>
<dbReference type="AlphaFoldDB" id="A0A5C5TX50"/>
<feature type="transmembrane region" description="Helical" evidence="1">
    <location>
        <begin position="231"/>
        <end position="248"/>
    </location>
</feature>
<name>A0A5C5TX50_9GAMM</name>
<dbReference type="Proteomes" id="UP000319980">
    <property type="component" value="Unassembled WGS sequence"/>
</dbReference>
<dbReference type="SUPFAM" id="SSF48317">
    <property type="entry name" value="Acid phosphatase/Vanadium-dependent haloperoxidase"/>
    <property type="match status" value="1"/>
</dbReference>
<accession>A0A5C5TX50</accession>
<keyword evidence="4" id="KW-1185">Reference proteome</keyword>
<feature type="transmembrane region" description="Helical" evidence="1">
    <location>
        <begin position="175"/>
        <end position="193"/>
    </location>
</feature>
<evidence type="ECO:0000313" key="4">
    <source>
        <dbReference type="Proteomes" id="UP000319980"/>
    </source>
</evidence>
<feature type="transmembrane region" description="Helical" evidence="1">
    <location>
        <begin position="94"/>
        <end position="113"/>
    </location>
</feature>
<dbReference type="RefSeq" id="WP_146388879.1">
    <property type="nucleotide sequence ID" value="NZ_VOHK01000007.1"/>
</dbReference>
<proteinExistence type="predicted"/>
<dbReference type="CDD" id="cd03396">
    <property type="entry name" value="PAP2_like_6"/>
    <property type="match status" value="1"/>
</dbReference>
<dbReference type="Pfam" id="PF01569">
    <property type="entry name" value="PAP2"/>
    <property type="match status" value="1"/>
</dbReference>
<keyword evidence="1" id="KW-0812">Transmembrane</keyword>
<reference evidence="3 4" key="1">
    <citation type="journal article" date="2008" name="Int. J. Syst. Evol. Microbiol.">
        <title>Luteimonas marina sp. nov., isolated from seawater.</title>
        <authorList>
            <person name="Baik K.S."/>
            <person name="Park S.C."/>
            <person name="Kim M.S."/>
            <person name="Kim E.M."/>
            <person name="Park C."/>
            <person name="Chun J."/>
            <person name="Seong C.N."/>
        </authorList>
    </citation>
    <scope>NUCLEOTIDE SEQUENCE [LARGE SCALE GENOMIC DNA]</scope>
    <source>
        <strain evidence="3 4">FR1330</strain>
    </source>
</reference>
<evidence type="ECO:0000259" key="2">
    <source>
        <dbReference type="Pfam" id="PF01569"/>
    </source>
</evidence>
<sequence>MTMVQHTDKPAVPDPAGVFGQVPRDELRHGRGFALRHLWLPLAGFLLLLAVATLGHGDQWLADRIYAWGGQSWPLRNGFVADRLIHVAGRNLSAAAWLLVVLAWVATHVLPDWRFLRRPLASLLVAVLLSTLLVAWVKSWTNMDCPWDLVRYGGDRPLIDLFALRPVGLGRGACFPAGHASAGYAWMALYFFFASVAPRWRWAGLAVGVGLGLLFGFTQQLRGAHFLSHDIWTAALCWATALLLYLPFRRDADGRVPMRGRGVPA</sequence>
<feature type="transmembrane region" description="Helical" evidence="1">
    <location>
        <begin position="200"/>
        <end position="219"/>
    </location>
</feature>
<keyword evidence="1" id="KW-1133">Transmembrane helix</keyword>
<keyword evidence="1" id="KW-0472">Membrane</keyword>
<evidence type="ECO:0000313" key="3">
    <source>
        <dbReference type="EMBL" id="TWT18139.1"/>
    </source>
</evidence>
<feature type="domain" description="Phosphatidic acid phosphatase type 2/haloperoxidase" evidence="2">
    <location>
        <begin position="120"/>
        <end position="246"/>
    </location>
</feature>